<name>A0ABT2CRR3_9BURK</name>
<dbReference type="Pfam" id="PF20250">
    <property type="entry name" value="FapA_N"/>
    <property type="match status" value="1"/>
</dbReference>
<evidence type="ECO:0000256" key="1">
    <source>
        <dbReference type="SAM" id="MobiDB-lite"/>
    </source>
</evidence>
<organism evidence="3 4">
    <name type="scientific">Massilia terrae</name>
    <dbReference type="NCBI Taxonomy" id="1811224"/>
    <lineage>
        <taxon>Bacteria</taxon>
        <taxon>Pseudomonadati</taxon>
        <taxon>Pseudomonadota</taxon>
        <taxon>Betaproteobacteria</taxon>
        <taxon>Burkholderiales</taxon>
        <taxon>Oxalobacteraceae</taxon>
        <taxon>Telluria group</taxon>
        <taxon>Massilia</taxon>
    </lineage>
</organism>
<accession>A0ABT2CRR3</accession>
<gene>
    <name evidence="3" type="ORF">NX778_01055</name>
</gene>
<dbReference type="RefSeq" id="WP_258809837.1">
    <property type="nucleotide sequence ID" value="NZ_JANUGU010000001.1"/>
</dbReference>
<feature type="region of interest" description="Disordered" evidence="1">
    <location>
        <begin position="1"/>
        <end position="21"/>
    </location>
</feature>
<sequence>MPTDPAAAKTETPPPGPDAAMPEYGVVQRADGVYLDPSLQRPALMMAVDSILSNDNYFTGLAYPVLMRALYGVGPKAVPGEDGWLRFASGIAPFTPARRELYRAVRIDKGAAEYYFEPVYLADPDDPDGVGEPALLNIDEFVADMWGKGIRFGIDIGLVRAAIKAGGSERAVIARRLEPVQGADARIVEVTDDIHRSDAPRQLANGMLDLNSFQNRFPQIRKDVRLLQKIPRVAGTVGFELSGIQIEPAVPKDVDLQAYCGLGTAVERTPDGEFLVAKQSGFLMVDSRSNQISVGSKIVSHEGVSAKTTGNLELTGDYEEFGEVQEKRVIEGDSITVHADVYGKIVSRGGTIALNHNLIGGAAVNKLGDIRVRGMVSNATVQASNGEVVLERAENSVISGTRIRIDHAVNCEILGQDVTVAKAEGCAIGGRNIAIEAAGPRRQSEMVVVVQVPDPKNVDAVIAATAERVAQLAAAVQKQKAVLETLTSQPEVLKYLRLATGVRKNEITLTPEQMPMFQRLAQSVGPALKDIGKVSAAIRAGEAECVVGQELAAKLRAQRDEAGASQLSIAQVSGETRVRMIHFDPDGSTTYDLPVREIKARLRGIASSQILFAGSSGSFNWHSGTDDS</sequence>
<evidence type="ECO:0000313" key="3">
    <source>
        <dbReference type="EMBL" id="MCS0656655.1"/>
    </source>
</evidence>
<dbReference type="InterPro" id="IPR046866">
    <property type="entry name" value="FapA_N"/>
</dbReference>
<evidence type="ECO:0000313" key="4">
    <source>
        <dbReference type="Proteomes" id="UP001204621"/>
    </source>
</evidence>
<evidence type="ECO:0000259" key="2">
    <source>
        <dbReference type="Pfam" id="PF20250"/>
    </source>
</evidence>
<protein>
    <submittedName>
        <fullName evidence="3">FapA family protein</fullName>
    </submittedName>
</protein>
<proteinExistence type="predicted"/>
<dbReference type="Proteomes" id="UP001204621">
    <property type="component" value="Unassembled WGS sequence"/>
</dbReference>
<dbReference type="EMBL" id="JANUGU010000001">
    <property type="protein sequence ID" value="MCS0656655.1"/>
    <property type="molecule type" value="Genomic_DNA"/>
</dbReference>
<keyword evidence="4" id="KW-1185">Reference proteome</keyword>
<reference evidence="3 4" key="1">
    <citation type="submission" date="2022-08" db="EMBL/GenBank/DDBJ databases">
        <title>Reclassification of Massilia species as members of the genera Telluria, Duganella, Pseudoduganella, Mokoshia gen. nov. and Zemynaea gen. nov. using orthogonal and non-orthogonal genome-based approaches.</title>
        <authorList>
            <person name="Bowman J.P."/>
        </authorList>
    </citation>
    <scope>NUCLEOTIDE SEQUENCE [LARGE SCALE GENOMIC DNA]</scope>
    <source>
        <strain evidence="3 4">JCM 31606</strain>
    </source>
</reference>
<comment type="caution">
    <text evidence="3">The sequence shown here is derived from an EMBL/GenBank/DDBJ whole genome shotgun (WGS) entry which is preliminary data.</text>
</comment>
<feature type="domain" description="Flagellar Assembly Protein A N-terminal region" evidence="2">
    <location>
        <begin position="136"/>
        <end position="286"/>
    </location>
</feature>